<reference evidence="3 4" key="1">
    <citation type="submission" date="2020-02" db="EMBL/GenBank/DDBJ databases">
        <title>Genome sequence of strain AETb3-4.</title>
        <authorList>
            <person name="Gao J."/>
            <person name="Zhang X."/>
        </authorList>
    </citation>
    <scope>NUCLEOTIDE SEQUENCE [LARGE SCALE GENOMIC DNA]</scope>
    <source>
        <strain evidence="3 4">AETb3-4</strain>
    </source>
</reference>
<dbReference type="Proteomes" id="UP000543556">
    <property type="component" value="Unassembled WGS sequence"/>
</dbReference>
<feature type="transmembrane region" description="Helical" evidence="2">
    <location>
        <begin position="191"/>
        <end position="209"/>
    </location>
</feature>
<gene>
    <name evidence="3" type="ORF">G6034_00910</name>
</gene>
<organism evidence="3 4">
    <name type="scientific">Arthrobacter wenxiniae</name>
    <dbReference type="NCBI Taxonomy" id="2713570"/>
    <lineage>
        <taxon>Bacteria</taxon>
        <taxon>Bacillati</taxon>
        <taxon>Actinomycetota</taxon>
        <taxon>Actinomycetes</taxon>
        <taxon>Micrococcales</taxon>
        <taxon>Micrococcaceae</taxon>
        <taxon>Arthrobacter</taxon>
    </lineage>
</organism>
<protein>
    <submittedName>
        <fullName evidence="3">Uncharacterized protein</fullName>
    </submittedName>
</protein>
<evidence type="ECO:0000256" key="1">
    <source>
        <dbReference type="SAM" id="MobiDB-lite"/>
    </source>
</evidence>
<proteinExistence type="predicted"/>
<keyword evidence="4" id="KW-1185">Reference proteome</keyword>
<dbReference type="EMBL" id="JAAMFM010000001">
    <property type="protein sequence ID" value="NVM93483.1"/>
    <property type="molecule type" value="Genomic_DNA"/>
</dbReference>
<feature type="transmembrane region" description="Helical" evidence="2">
    <location>
        <begin position="167"/>
        <end position="185"/>
    </location>
</feature>
<feature type="transmembrane region" description="Helical" evidence="2">
    <location>
        <begin position="138"/>
        <end position="160"/>
    </location>
</feature>
<keyword evidence="2" id="KW-0812">Transmembrane</keyword>
<name>A0A7Y7IDI2_9MICC</name>
<evidence type="ECO:0000256" key="2">
    <source>
        <dbReference type="SAM" id="Phobius"/>
    </source>
</evidence>
<feature type="region of interest" description="Disordered" evidence="1">
    <location>
        <begin position="1"/>
        <end position="75"/>
    </location>
</feature>
<evidence type="ECO:0000313" key="3">
    <source>
        <dbReference type="EMBL" id="NVM93483.1"/>
    </source>
</evidence>
<evidence type="ECO:0000313" key="4">
    <source>
        <dbReference type="Proteomes" id="UP000543556"/>
    </source>
</evidence>
<sequence length="228" mass="23761">MTTPDETPQERPTPGPGPGHYGEIAPGVPRYGQYAPEGWRPPQSADPAHDAGPSQGLPPASAYPGSGPVPPGQHLAAPRQVAVSSRLIMAAGGLQALSGLLLLFVLFLPSVRTTMLDALKSALPSDPAYDTLMADQSAITGLLVGATVLSLIAAAVYFWLAVKIRRGAGWARTTGLVLSIVSLLALTQPNVFTVVQVGLGLVAVIILYRSPAKEYFARRVPGNGPHGY</sequence>
<dbReference type="AlphaFoldDB" id="A0A7Y7IDI2"/>
<feature type="transmembrane region" description="Helical" evidence="2">
    <location>
        <begin position="87"/>
        <end position="108"/>
    </location>
</feature>
<keyword evidence="2" id="KW-1133">Transmembrane helix</keyword>
<keyword evidence="2" id="KW-0472">Membrane</keyword>
<comment type="caution">
    <text evidence="3">The sequence shown here is derived from an EMBL/GenBank/DDBJ whole genome shotgun (WGS) entry which is preliminary data.</text>
</comment>
<accession>A0A7Y7IDI2</accession>
<dbReference type="RefSeq" id="WP_176633212.1">
    <property type="nucleotide sequence ID" value="NZ_JAAMFM010000001.1"/>
</dbReference>